<reference evidence="3 4" key="1">
    <citation type="submission" date="2023-03" db="EMBL/GenBank/DDBJ databases">
        <title>Complete genome sequences of several Auritidibacter ignavus strains isolated from ear infections.</title>
        <authorList>
            <person name="Baehr T."/>
            <person name="Baumhoegger A.M."/>
        </authorList>
    </citation>
    <scope>NUCLEOTIDE SEQUENCE [LARGE SCALE GENOMIC DNA]</scope>
    <source>
        <strain evidence="3 4">BABAE-6</strain>
    </source>
</reference>
<evidence type="ECO:0000256" key="2">
    <source>
        <dbReference type="SAM" id="MobiDB-lite"/>
    </source>
</evidence>
<keyword evidence="1" id="KW-0203">Cytokinin biosynthesis</keyword>
<evidence type="ECO:0000256" key="1">
    <source>
        <dbReference type="RuleBase" id="RU363015"/>
    </source>
</evidence>
<name>A0AAJ6ANF2_9MICC</name>
<dbReference type="AlphaFoldDB" id="A0AAJ6ANF2"/>
<dbReference type="EC" id="3.2.2.n1" evidence="1"/>
<dbReference type="GO" id="GO:0009691">
    <property type="term" value="P:cytokinin biosynthetic process"/>
    <property type="evidence" value="ECO:0007669"/>
    <property type="project" value="UniProtKB-UniRule"/>
</dbReference>
<dbReference type="GO" id="GO:0016787">
    <property type="term" value="F:hydrolase activity"/>
    <property type="evidence" value="ECO:0007669"/>
    <property type="project" value="UniProtKB-KW"/>
</dbReference>
<dbReference type="FunFam" id="3.40.50.450:FF:000011">
    <property type="entry name" value="TIGR00730 family Rossman fold protein"/>
    <property type="match status" value="1"/>
</dbReference>
<dbReference type="InterPro" id="IPR052341">
    <property type="entry name" value="LOG_family_nucleotidases"/>
</dbReference>
<protein>
    <recommendedName>
        <fullName evidence="1">Cytokinin riboside 5'-monophosphate phosphoribohydrolase</fullName>
        <ecNumber evidence="1">3.2.2.n1</ecNumber>
    </recommendedName>
</protein>
<keyword evidence="4" id="KW-1185">Reference proteome</keyword>
<dbReference type="Proteomes" id="UP001224674">
    <property type="component" value="Chromosome"/>
</dbReference>
<dbReference type="GeneID" id="83694436"/>
<organism evidence="3 4">
    <name type="scientific">Auritidibacter ignavus</name>
    <dbReference type="NCBI Taxonomy" id="678932"/>
    <lineage>
        <taxon>Bacteria</taxon>
        <taxon>Bacillati</taxon>
        <taxon>Actinomycetota</taxon>
        <taxon>Actinomycetes</taxon>
        <taxon>Micrococcales</taxon>
        <taxon>Micrococcaceae</taxon>
        <taxon>Auritidibacter</taxon>
    </lineage>
</organism>
<comment type="catalytic activity">
    <reaction evidence="1">
        <text>N(6)-(dimethylallyl)adenosine 5'-phosphate + H2O = N(6)-dimethylallyladenine + D-ribose 5-phosphate</text>
        <dbReference type="Rhea" id="RHEA:48560"/>
        <dbReference type="ChEBI" id="CHEBI:15377"/>
        <dbReference type="ChEBI" id="CHEBI:17660"/>
        <dbReference type="ChEBI" id="CHEBI:57526"/>
        <dbReference type="ChEBI" id="CHEBI:78346"/>
        <dbReference type="EC" id="3.2.2.n1"/>
    </reaction>
</comment>
<dbReference type="PANTHER" id="PTHR43393">
    <property type="entry name" value="CYTOKININ RIBOSIDE 5'-MONOPHOSPHATE PHOSPHORIBOHYDROLASE"/>
    <property type="match status" value="1"/>
</dbReference>
<comment type="catalytic activity">
    <reaction evidence="1">
        <text>9-ribosyl-trans-zeatin 5'-phosphate + H2O = trans-zeatin + D-ribose 5-phosphate</text>
        <dbReference type="Rhea" id="RHEA:48564"/>
        <dbReference type="ChEBI" id="CHEBI:15377"/>
        <dbReference type="ChEBI" id="CHEBI:16522"/>
        <dbReference type="ChEBI" id="CHEBI:78346"/>
        <dbReference type="ChEBI" id="CHEBI:87947"/>
        <dbReference type="EC" id="3.2.2.n1"/>
    </reaction>
</comment>
<dbReference type="Pfam" id="PF03641">
    <property type="entry name" value="Lysine_decarbox"/>
    <property type="match status" value="1"/>
</dbReference>
<dbReference type="PANTHER" id="PTHR43393:SF2">
    <property type="entry name" value="CYTOKININ RIBOSIDE 5'-MONOPHOSPHATE PHOSPHORIBOHYDROLASE"/>
    <property type="match status" value="1"/>
</dbReference>
<sequence length="261" mass="28658">MTTCSSRGSADDELSQQRVRRGPQVLGQQRRDEPTFDELLFESEGAKSSHRHNIDPPSSDAWRVLRMQGELVEGFGALAGTGPAISVFGSARLSEGSLGYELGMEIGQMLVQEGYAVITGGGPGVMEAANRGAWQAEGDSIGLGIELPREQGLNQYLSLGINFRYFFVRKLMFLKYSRGFVVLPGGMGTLDELFEALTLVQTGKVRAFPVVLVGREFWGSLVEWMEHQLVGSGTIDPTDLDLFCVVDTVDEVREQLRAHNR</sequence>
<gene>
    <name evidence="3" type="ORF">QDX21_00045</name>
</gene>
<accession>A0AAJ6ANF2</accession>
<evidence type="ECO:0000313" key="4">
    <source>
        <dbReference type="Proteomes" id="UP001224674"/>
    </source>
</evidence>
<dbReference type="NCBIfam" id="TIGR00730">
    <property type="entry name" value="Rossman fold protein, TIGR00730 family"/>
    <property type="match status" value="1"/>
</dbReference>
<proteinExistence type="inferred from homology"/>
<dbReference type="SUPFAM" id="SSF102405">
    <property type="entry name" value="MCP/YpsA-like"/>
    <property type="match status" value="1"/>
</dbReference>
<dbReference type="GO" id="GO:0005829">
    <property type="term" value="C:cytosol"/>
    <property type="evidence" value="ECO:0007669"/>
    <property type="project" value="TreeGrafter"/>
</dbReference>
<dbReference type="RefSeq" id="WP_122548718.1">
    <property type="nucleotide sequence ID" value="NZ_CP122563.1"/>
</dbReference>
<dbReference type="InterPro" id="IPR031100">
    <property type="entry name" value="LOG_fam"/>
</dbReference>
<keyword evidence="1" id="KW-0378">Hydrolase</keyword>
<dbReference type="InterPro" id="IPR005269">
    <property type="entry name" value="LOG"/>
</dbReference>
<comment type="similarity">
    <text evidence="1">Belongs to the LOG family.</text>
</comment>
<evidence type="ECO:0000313" key="3">
    <source>
        <dbReference type="EMBL" id="WGH93251.1"/>
    </source>
</evidence>
<dbReference type="EMBL" id="CP122566">
    <property type="protein sequence ID" value="WGH93251.1"/>
    <property type="molecule type" value="Genomic_DNA"/>
</dbReference>
<feature type="region of interest" description="Disordered" evidence="2">
    <location>
        <begin position="1"/>
        <end position="34"/>
    </location>
</feature>
<dbReference type="Gene3D" id="3.40.50.450">
    <property type="match status" value="1"/>
</dbReference>